<sequence>MSSAGHSLPQAVPASDPLESIGVKINPDGSLSRPAFPDIPAVSDPDLPVPILSKDVPINPSRGTWFRVLLARDHFLTVPRRKLPLIVFFHGGGFILFSAASAVQGSLFEDLALLPAVVVSVEYRLAPDHRLPAAYDDALEALEAIRTTKDEWISTYADLSNCYLMGYSSGGNVAYHTGLSVATGNLNDLKPLSIQGLILHQPFFGGTKRTDSELRLFHNRALPVVLTDLMWELSLPIGADRDHQYCNPTTDSNPGLPALEKVGSLGWRVLVTGGSGDPLIDRQVKLTKVMEEKGVSVVGQFFDGHHHGAQFESLAHVIKDFVYVTTMKG</sequence>
<evidence type="ECO:0000313" key="2">
    <source>
        <dbReference type="Proteomes" id="UP001057402"/>
    </source>
</evidence>
<proteinExistence type="predicted"/>
<comment type="caution">
    <text evidence="1">The sequence shown here is derived from an EMBL/GenBank/DDBJ whole genome shotgun (WGS) entry which is preliminary data.</text>
</comment>
<dbReference type="Proteomes" id="UP001057402">
    <property type="component" value="Chromosome 8"/>
</dbReference>
<organism evidence="1 2">
    <name type="scientific">Melastoma candidum</name>
    <dbReference type="NCBI Taxonomy" id="119954"/>
    <lineage>
        <taxon>Eukaryota</taxon>
        <taxon>Viridiplantae</taxon>
        <taxon>Streptophyta</taxon>
        <taxon>Embryophyta</taxon>
        <taxon>Tracheophyta</taxon>
        <taxon>Spermatophyta</taxon>
        <taxon>Magnoliopsida</taxon>
        <taxon>eudicotyledons</taxon>
        <taxon>Gunneridae</taxon>
        <taxon>Pentapetalae</taxon>
        <taxon>rosids</taxon>
        <taxon>malvids</taxon>
        <taxon>Myrtales</taxon>
        <taxon>Melastomataceae</taxon>
        <taxon>Melastomatoideae</taxon>
        <taxon>Melastomateae</taxon>
        <taxon>Melastoma</taxon>
    </lineage>
</organism>
<dbReference type="EMBL" id="CM042887">
    <property type="protein sequence ID" value="KAI4330903.1"/>
    <property type="molecule type" value="Genomic_DNA"/>
</dbReference>
<accession>A0ACB9N4J2</accession>
<protein>
    <submittedName>
        <fullName evidence="1">Uncharacterized protein</fullName>
    </submittedName>
</protein>
<name>A0ACB9N4J2_9MYRT</name>
<evidence type="ECO:0000313" key="1">
    <source>
        <dbReference type="EMBL" id="KAI4330903.1"/>
    </source>
</evidence>
<gene>
    <name evidence="1" type="ORF">MLD38_029145</name>
</gene>
<keyword evidence="2" id="KW-1185">Reference proteome</keyword>
<reference evidence="2" key="1">
    <citation type="journal article" date="2023" name="Front. Plant Sci.">
        <title>Chromosomal-level genome assembly of Melastoma candidum provides insights into trichome evolution.</title>
        <authorList>
            <person name="Zhong Y."/>
            <person name="Wu W."/>
            <person name="Sun C."/>
            <person name="Zou P."/>
            <person name="Liu Y."/>
            <person name="Dai S."/>
            <person name="Zhou R."/>
        </authorList>
    </citation>
    <scope>NUCLEOTIDE SEQUENCE [LARGE SCALE GENOMIC DNA]</scope>
</reference>